<dbReference type="OrthoDB" id="448448at2759"/>
<dbReference type="InterPro" id="IPR011011">
    <property type="entry name" value="Znf_FYVE_PHD"/>
</dbReference>
<gene>
    <name evidence="9" type="ORF">EIP91_002183</name>
</gene>
<reference evidence="9 10" key="1">
    <citation type="submission" date="2018-11" db="EMBL/GenBank/DDBJ databases">
        <title>Genome assembly of Steccherinum ochraceum LE-BIN_3174, the white-rot fungus of the Steccherinaceae family (The Residual Polyporoid clade, Polyporales, Basidiomycota).</title>
        <authorList>
            <person name="Fedorova T.V."/>
            <person name="Glazunova O.A."/>
            <person name="Landesman E.O."/>
            <person name="Moiseenko K.V."/>
            <person name="Psurtseva N.V."/>
            <person name="Savinova O.S."/>
            <person name="Shakhova N.V."/>
            <person name="Tyazhelova T.V."/>
            <person name="Vasina D.V."/>
        </authorList>
    </citation>
    <scope>NUCLEOTIDE SEQUENCE [LARGE SCALE GENOMIC DNA]</scope>
    <source>
        <strain evidence="9 10">LE-BIN_3174</strain>
    </source>
</reference>
<keyword evidence="2" id="KW-0547">Nucleotide-binding</keyword>
<dbReference type="PANTHER" id="PTHR10799">
    <property type="entry name" value="SNF2/RAD54 HELICASE FAMILY"/>
    <property type="match status" value="1"/>
</dbReference>
<keyword evidence="6" id="KW-0067">ATP-binding</keyword>
<dbReference type="CDD" id="cd18793">
    <property type="entry name" value="SF2_C_SNF"/>
    <property type="match status" value="1"/>
</dbReference>
<evidence type="ECO:0000256" key="4">
    <source>
        <dbReference type="ARBA" id="ARBA00022801"/>
    </source>
</evidence>
<evidence type="ECO:0000256" key="5">
    <source>
        <dbReference type="ARBA" id="ARBA00022833"/>
    </source>
</evidence>
<dbReference type="Gene3D" id="3.40.50.300">
    <property type="entry name" value="P-loop containing nucleotide triphosphate hydrolases"/>
    <property type="match status" value="1"/>
</dbReference>
<dbReference type="SUPFAM" id="SSF57903">
    <property type="entry name" value="FYVE/PHD zinc finger"/>
    <property type="match status" value="1"/>
</dbReference>
<dbReference type="PROSITE" id="PS51192">
    <property type="entry name" value="HELICASE_ATP_BIND_1"/>
    <property type="match status" value="1"/>
</dbReference>
<evidence type="ECO:0000259" key="8">
    <source>
        <dbReference type="PROSITE" id="PS51194"/>
    </source>
</evidence>
<dbReference type="InterPro" id="IPR049730">
    <property type="entry name" value="SNF2/RAD54-like_C"/>
</dbReference>
<dbReference type="InterPro" id="IPR013083">
    <property type="entry name" value="Znf_RING/FYVE/PHD"/>
</dbReference>
<protein>
    <submittedName>
        <fullName evidence="9">Uncharacterized protein</fullName>
    </submittedName>
</protein>
<dbReference type="CDD" id="cd17919">
    <property type="entry name" value="DEXHc_Snf"/>
    <property type="match status" value="1"/>
</dbReference>
<evidence type="ECO:0000313" key="10">
    <source>
        <dbReference type="Proteomes" id="UP000292702"/>
    </source>
</evidence>
<dbReference type="SMART" id="SM00487">
    <property type="entry name" value="DEXDc"/>
    <property type="match status" value="1"/>
</dbReference>
<dbReference type="InterPro" id="IPR001650">
    <property type="entry name" value="Helicase_C-like"/>
</dbReference>
<dbReference type="GO" id="GO:0008270">
    <property type="term" value="F:zinc ion binding"/>
    <property type="evidence" value="ECO:0007669"/>
    <property type="project" value="UniProtKB-KW"/>
</dbReference>
<dbReference type="Gene3D" id="3.30.40.10">
    <property type="entry name" value="Zinc/RING finger domain, C3HC4 (zinc finger)"/>
    <property type="match status" value="1"/>
</dbReference>
<dbReference type="Gene3D" id="3.40.50.10810">
    <property type="entry name" value="Tandem AAA-ATPase domain"/>
    <property type="match status" value="1"/>
</dbReference>
<dbReference type="InterPro" id="IPR001965">
    <property type="entry name" value="Znf_PHD"/>
</dbReference>
<dbReference type="CDD" id="cd15566">
    <property type="entry name" value="PHD3_NSD"/>
    <property type="match status" value="1"/>
</dbReference>
<feature type="domain" description="Helicase ATP-binding" evidence="7">
    <location>
        <begin position="186"/>
        <end position="354"/>
    </location>
</feature>
<evidence type="ECO:0000256" key="3">
    <source>
        <dbReference type="ARBA" id="ARBA00022771"/>
    </source>
</evidence>
<evidence type="ECO:0000259" key="7">
    <source>
        <dbReference type="PROSITE" id="PS51192"/>
    </source>
</evidence>
<dbReference type="STRING" id="92696.A0A4R0RCK2"/>
<proteinExistence type="predicted"/>
<dbReference type="PROSITE" id="PS51194">
    <property type="entry name" value="HELICASE_CTER"/>
    <property type="match status" value="1"/>
</dbReference>
<keyword evidence="3" id="KW-0863">Zinc-finger</keyword>
<dbReference type="InterPro" id="IPR014001">
    <property type="entry name" value="Helicase_ATP-bd"/>
</dbReference>
<evidence type="ECO:0000313" key="9">
    <source>
        <dbReference type="EMBL" id="TCD65790.1"/>
    </source>
</evidence>
<dbReference type="Pfam" id="PF00271">
    <property type="entry name" value="Helicase_C"/>
    <property type="match status" value="1"/>
</dbReference>
<evidence type="ECO:0000256" key="2">
    <source>
        <dbReference type="ARBA" id="ARBA00022741"/>
    </source>
</evidence>
<dbReference type="InterPro" id="IPR027417">
    <property type="entry name" value="P-loop_NTPase"/>
</dbReference>
<evidence type="ECO:0000256" key="6">
    <source>
        <dbReference type="ARBA" id="ARBA00022840"/>
    </source>
</evidence>
<dbReference type="GO" id="GO:0016787">
    <property type="term" value="F:hydrolase activity"/>
    <property type="evidence" value="ECO:0007669"/>
    <property type="project" value="UniProtKB-KW"/>
</dbReference>
<organism evidence="9 10">
    <name type="scientific">Steccherinum ochraceum</name>
    <dbReference type="NCBI Taxonomy" id="92696"/>
    <lineage>
        <taxon>Eukaryota</taxon>
        <taxon>Fungi</taxon>
        <taxon>Dikarya</taxon>
        <taxon>Basidiomycota</taxon>
        <taxon>Agaricomycotina</taxon>
        <taxon>Agaricomycetes</taxon>
        <taxon>Polyporales</taxon>
        <taxon>Steccherinaceae</taxon>
        <taxon>Steccherinum</taxon>
    </lineage>
</organism>
<keyword evidence="4" id="KW-0378">Hydrolase</keyword>
<dbReference type="SMART" id="SM00249">
    <property type="entry name" value="PHD"/>
    <property type="match status" value="2"/>
</dbReference>
<dbReference type="Pfam" id="PF00176">
    <property type="entry name" value="SNF2-rel_dom"/>
    <property type="match status" value="1"/>
</dbReference>
<evidence type="ECO:0000256" key="1">
    <source>
        <dbReference type="ARBA" id="ARBA00022723"/>
    </source>
</evidence>
<keyword evidence="1" id="KW-0479">Metal-binding</keyword>
<dbReference type="GO" id="GO:0005524">
    <property type="term" value="F:ATP binding"/>
    <property type="evidence" value="ECO:0007669"/>
    <property type="project" value="InterPro"/>
</dbReference>
<feature type="domain" description="Helicase C-terminal" evidence="8">
    <location>
        <begin position="510"/>
        <end position="672"/>
    </location>
</feature>
<keyword evidence="10" id="KW-1185">Reference proteome</keyword>
<comment type="caution">
    <text evidence="9">The sequence shown here is derived from an EMBL/GenBank/DDBJ whole genome shotgun (WGS) entry which is preliminary data.</text>
</comment>
<sequence length="1017" mass="114848">MVKEATLQVLSSAKANFSDDELDFLSGATSPTLVGTETPLSSMDDMAKKDVRVLRNRTKVKVVQEVVKTTSVKRKRAQSDAKVQQAAVVASMKRVKLDNKVAHMAELNKRRAHLESARRRWLHRHRTLFEPLLPESSIYFKTIERELKAMGDSAPCIPLHELDEQPRLVKGGEMKDYQLHGLSFLVWMYQNGMNCILGDEMGLGKTLQTLSLFAYIAEHETPGSMDPHLIICPLSVMSAWMTEAQRWTPSLKALRFHGAANERARIKEEVRAGNLKFDICITTYESFVAEDTWFKSKQWTYVVLDEGHRIKNSGTAVAHKLQGLGALYKMILTGTPIQNNLSELWGLLHWLYPKVFTTASERQFQDSFDLSRGSYSTAFLNAANKLLSTIMLRRTKALVECSVPPKEELTVFIPMSEAQRFWTLGLLTRLDISELEKIFQADSGVKREDGADDYIAQMKQTARLGMYKRLQNLLMQLRMVCDHPYLLADAEPSPFYLGDHIINSSAKLTLVDKLLADLLPKGERVLIFSQWTGMLDLLEDFMNWRNIPYARLDGSTTRPRRTLDIKLFQSENSPYQVFLISTKAGGLGINLTKASHVIMFDSDWNPQNDLQAIARAHRIGQTKTVKVYRLICQGSVEDQMLDRLRRKLFLSVKIMGTSNTSESSPDPSQDPEGGISELMDILRRGSSSLMSGGGGGMTLGEFLKADIRSILQVSRERDDVRVKKMKRELDTSDSVDALKTEDSETAMKKWEEEEQALLAGVAQVQSRLFEGKLVQRVKPVQESPSKGMLKGLVPSAATTSAQLPSLSKNSGKKDNRAMADAWQEVQRLAKEDKEEGVVTVNGLELDMAYVGADAYENRPKAPPEKRKKPKYENEDYCIHCRDGGNLVCCSYCPRVFHAGCRGFTKNQASQTFVACSQHSCTSCERNTTDSGGMLFRCQTCPQAFCEDCLPFDDIVPLDSTIPEYRLASYPAQANAYYIRCVDCLELFDEQPEILRGWKKEWRDIERKLKARELEDEE</sequence>
<dbReference type="SUPFAM" id="SSF52540">
    <property type="entry name" value="P-loop containing nucleoside triphosphate hydrolases"/>
    <property type="match status" value="2"/>
</dbReference>
<dbReference type="InterPro" id="IPR038718">
    <property type="entry name" value="SNF2-like_sf"/>
</dbReference>
<name>A0A4R0RCK2_9APHY</name>
<dbReference type="AlphaFoldDB" id="A0A4R0RCK2"/>
<dbReference type="EMBL" id="RWJN01000163">
    <property type="protein sequence ID" value="TCD65790.1"/>
    <property type="molecule type" value="Genomic_DNA"/>
</dbReference>
<keyword evidence="5" id="KW-0862">Zinc</keyword>
<accession>A0A4R0RCK2</accession>
<dbReference type="SMART" id="SM00490">
    <property type="entry name" value="HELICc"/>
    <property type="match status" value="1"/>
</dbReference>
<dbReference type="Proteomes" id="UP000292702">
    <property type="component" value="Unassembled WGS sequence"/>
</dbReference>
<dbReference type="InterPro" id="IPR000330">
    <property type="entry name" value="SNF2_N"/>
</dbReference>